<dbReference type="AlphaFoldDB" id="A0AAN9LJW6"/>
<proteinExistence type="predicted"/>
<name>A0AAN9LJW6_CANGL</name>
<organism evidence="1 2">
    <name type="scientific">Canavalia gladiata</name>
    <name type="common">Sword bean</name>
    <name type="synonym">Dolichos gladiatus</name>
    <dbReference type="NCBI Taxonomy" id="3824"/>
    <lineage>
        <taxon>Eukaryota</taxon>
        <taxon>Viridiplantae</taxon>
        <taxon>Streptophyta</taxon>
        <taxon>Embryophyta</taxon>
        <taxon>Tracheophyta</taxon>
        <taxon>Spermatophyta</taxon>
        <taxon>Magnoliopsida</taxon>
        <taxon>eudicotyledons</taxon>
        <taxon>Gunneridae</taxon>
        <taxon>Pentapetalae</taxon>
        <taxon>rosids</taxon>
        <taxon>fabids</taxon>
        <taxon>Fabales</taxon>
        <taxon>Fabaceae</taxon>
        <taxon>Papilionoideae</taxon>
        <taxon>50 kb inversion clade</taxon>
        <taxon>NPAAA clade</taxon>
        <taxon>indigoferoid/millettioid clade</taxon>
        <taxon>Phaseoleae</taxon>
        <taxon>Canavalia</taxon>
    </lineage>
</organism>
<protein>
    <submittedName>
        <fullName evidence="1">Uncharacterized protein</fullName>
    </submittedName>
</protein>
<accession>A0AAN9LJW6</accession>
<dbReference type="EMBL" id="JAYMYQ010000004">
    <property type="protein sequence ID" value="KAK7336986.1"/>
    <property type="molecule type" value="Genomic_DNA"/>
</dbReference>
<reference evidence="1 2" key="1">
    <citation type="submission" date="2024-01" db="EMBL/GenBank/DDBJ databases">
        <title>The genomes of 5 underutilized Papilionoideae crops provide insights into root nodulation and disease resistanc.</title>
        <authorList>
            <person name="Jiang F."/>
        </authorList>
    </citation>
    <scope>NUCLEOTIDE SEQUENCE [LARGE SCALE GENOMIC DNA]</scope>
    <source>
        <strain evidence="1">LVBAO_FW01</strain>
        <tissue evidence="1">Leaves</tissue>
    </source>
</reference>
<evidence type="ECO:0000313" key="2">
    <source>
        <dbReference type="Proteomes" id="UP001367508"/>
    </source>
</evidence>
<comment type="caution">
    <text evidence="1">The sequence shown here is derived from an EMBL/GenBank/DDBJ whole genome shotgun (WGS) entry which is preliminary data.</text>
</comment>
<gene>
    <name evidence="1" type="ORF">VNO77_17542</name>
</gene>
<evidence type="ECO:0000313" key="1">
    <source>
        <dbReference type="EMBL" id="KAK7336986.1"/>
    </source>
</evidence>
<sequence>MVHEAALDLLLPLWTDRRMVHGRLLLCFLYPPGAPFDRGVYPIQHEQRRMHGSSFQTCKYQAGYYLHRLEGIREGEQGILRGILEKQRRERFGDRDKAKDTEHGFRFFQRTSLVLRRNQVTGQNHNWTKEQHRRIIVYGRHKWLHFISPTCRS</sequence>
<dbReference type="Proteomes" id="UP001367508">
    <property type="component" value="Unassembled WGS sequence"/>
</dbReference>
<keyword evidence="2" id="KW-1185">Reference proteome</keyword>